<evidence type="ECO:0000313" key="1">
    <source>
        <dbReference type="EMBL" id="CAD7699775.1"/>
    </source>
</evidence>
<comment type="caution">
    <text evidence="1">The sequence shown here is derived from an EMBL/GenBank/DDBJ whole genome shotgun (WGS) entry which is preliminary data.</text>
</comment>
<dbReference type="Proteomes" id="UP000708148">
    <property type="component" value="Unassembled WGS sequence"/>
</dbReference>
<dbReference type="PANTHER" id="PTHR48174:SF5">
    <property type="entry name" value="VACUOLAR PROTEIN SORTING-ASSOCIATED PROTEIN 62"/>
    <property type="match status" value="1"/>
</dbReference>
<dbReference type="AlphaFoldDB" id="A0A8S1J1L8"/>
<evidence type="ECO:0000313" key="2">
    <source>
        <dbReference type="Proteomes" id="UP000708148"/>
    </source>
</evidence>
<reference evidence="1" key="1">
    <citation type="submission" date="2020-12" db="EMBL/GenBank/DDBJ databases">
        <authorList>
            <person name="Iha C."/>
        </authorList>
    </citation>
    <scope>NUCLEOTIDE SEQUENCE</scope>
</reference>
<keyword evidence="2" id="KW-1185">Reference proteome</keyword>
<dbReference type="InterPro" id="IPR009291">
    <property type="entry name" value="Vps62"/>
</dbReference>
<dbReference type="PANTHER" id="PTHR48174">
    <property type="entry name" value="DUF946 FAMILY PROTEIN"/>
    <property type="match status" value="1"/>
</dbReference>
<accession>A0A8S1J1L8</accession>
<proteinExistence type="predicted"/>
<dbReference type="EMBL" id="CAJHUC010001109">
    <property type="protein sequence ID" value="CAD7699775.1"/>
    <property type="molecule type" value="Genomic_DNA"/>
</dbReference>
<organism evidence="1 2">
    <name type="scientific">Ostreobium quekettii</name>
    <dbReference type="NCBI Taxonomy" id="121088"/>
    <lineage>
        <taxon>Eukaryota</taxon>
        <taxon>Viridiplantae</taxon>
        <taxon>Chlorophyta</taxon>
        <taxon>core chlorophytes</taxon>
        <taxon>Ulvophyceae</taxon>
        <taxon>TCBD clade</taxon>
        <taxon>Bryopsidales</taxon>
        <taxon>Ostreobineae</taxon>
        <taxon>Ostreobiaceae</taxon>
        <taxon>Ostreobium</taxon>
    </lineage>
</organism>
<dbReference type="Pfam" id="PF06101">
    <property type="entry name" value="Vps62"/>
    <property type="match status" value="1"/>
</dbReference>
<protein>
    <submittedName>
        <fullName evidence="1">Uncharacterized protein</fullName>
    </submittedName>
</protein>
<sequence length="340" mass="38322">MESDQARRLLAKYVPEIRLHSRERYFPTNAETFLDVAGLLKLTPRRKPESGGPPMREALFESGELNRENLMAAATGAAEAPQGDKHELQLVLHERHRTRAALEALPDVPIYGHVREVRLLDENGEPRGELVALEVVYAFFFMFNGNLRAAKVVPVGSHTADWEHLTMRLDPTGEHLQGIYYSAHRTIDGDWVPASKIPMSKGRPVAYCALNGHGCFPKPGIQPRIFFLVNDRCDGKGPVWRPQKVVLLGSLPPKADPVASRGSALPKNQRLAAARGSTDDTDEAVEIDENVPYWVDFDEWWGTVRNPCHQKWFKKAENPVSRGWFRRVFFPTCFDPPEAI</sequence>
<name>A0A8S1J1L8_9CHLO</name>
<gene>
    <name evidence="1" type="ORF">OSTQU699_LOCUS5134</name>
</gene>
<dbReference type="OrthoDB" id="188042at2759"/>